<dbReference type="GO" id="GO:0016020">
    <property type="term" value="C:membrane"/>
    <property type="evidence" value="ECO:0007669"/>
    <property type="project" value="InterPro"/>
</dbReference>
<gene>
    <name evidence="2" type="ORF">FOZ63_007007</name>
</gene>
<dbReference type="Proteomes" id="UP000553632">
    <property type="component" value="Unassembled WGS sequence"/>
</dbReference>
<feature type="non-terminal residue" evidence="2">
    <location>
        <position position="1"/>
    </location>
</feature>
<organism evidence="2 3">
    <name type="scientific">Perkinsus olseni</name>
    <name type="common">Perkinsus atlanticus</name>
    <dbReference type="NCBI Taxonomy" id="32597"/>
    <lineage>
        <taxon>Eukaryota</taxon>
        <taxon>Sar</taxon>
        <taxon>Alveolata</taxon>
        <taxon>Perkinsozoa</taxon>
        <taxon>Perkinsea</taxon>
        <taxon>Perkinsida</taxon>
        <taxon>Perkinsidae</taxon>
        <taxon>Perkinsus</taxon>
    </lineage>
</organism>
<dbReference type="EMBL" id="JABANO010040326">
    <property type="protein sequence ID" value="KAF4685653.1"/>
    <property type="molecule type" value="Genomic_DNA"/>
</dbReference>
<protein>
    <submittedName>
        <fullName evidence="2">Uncharacterized protein</fullName>
    </submittedName>
</protein>
<evidence type="ECO:0000313" key="2">
    <source>
        <dbReference type="EMBL" id="KAF4685653.1"/>
    </source>
</evidence>
<keyword evidence="1" id="KW-0472">Membrane</keyword>
<dbReference type="SUPFAM" id="SSF81343">
    <property type="entry name" value="Fumarate reductase respiratory complex transmembrane subunits"/>
    <property type="match status" value="1"/>
</dbReference>
<comment type="caution">
    <text evidence="2">The sequence shown here is derived from an EMBL/GenBank/DDBJ whole genome shotgun (WGS) entry which is preliminary data.</text>
</comment>
<feature type="transmembrane region" description="Helical" evidence="1">
    <location>
        <begin position="63"/>
        <end position="84"/>
    </location>
</feature>
<evidence type="ECO:0000313" key="3">
    <source>
        <dbReference type="Proteomes" id="UP000553632"/>
    </source>
</evidence>
<proteinExistence type="predicted"/>
<feature type="transmembrane region" description="Helical" evidence="1">
    <location>
        <begin position="23"/>
        <end position="42"/>
    </location>
</feature>
<keyword evidence="3" id="KW-1185">Reference proteome</keyword>
<accession>A0A7J6NP98</accession>
<name>A0A7J6NP98_PEROL</name>
<keyword evidence="1" id="KW-0812">Transmembrane</keyword>
<dbReference type="AlphaFoldDB" id="A0A7J6NP98"/>
<sequence length="106" mass="12282">YDTSCEVVHFKDLYKLEFQIFEHFGWVCFYLVGVTSFILHVREGLRKVIAAHPSVPRKYKGRATTIGNIVITLLGLIYLSYPIFCYFAPVKSWAKYDEEMIQPGTP</sequence>
<evidence type="ECO:0000256" key="1">
    <source>
        <dbReference type="SAM" id="Phobius"/>
    </source>
</evidence>
<dbReference type="InterPro" id="IPR034804">
    <property type="entry name" value="SQR/QFR_C/D"/>
</dbReference>
<dbReference type="OMA" id="EFQIFEH"/>
<keyword evidence="1" id="KW-1133">Transmembrane helix</keyword>
<reference evidence="2 3" key="1">
    <citation type="submission" date="2020-04" db="EMBL/GenBank/DDBJ databases">
        <title>Perkinsus olseni comparative genomics.</title>
        <authorList>
            <person name="Bogema D.R."/>
        </authorList>
    </citation>
    <scope>NUCLEOTIDE SEQUENCE [LARGE SCALE GENOMIC DNA]</scope>
    <source>
        <strain evidence="2 3">ATCC PRA-207</strain>
    </source>
</reference>